<dbReference type="Proteomes" id="UP000784294">
    <property type="component" value="Unassembled WGS sequence"/>
</dbReference>
<comment type="caution">
    <text evidence="1">The sequence shown here is derived from an EMBL/GenBank/DDBJ whole genome shotgun (WGS) entry which is preliminary data.</text>
</comment>
<proteinExistence type="predicted"/>
<protein>
    <submittedName>
        <fullName evidence="1">Uncharacterized protein</fullName>
    </submittedName>
</protein>
<evidence type="ECO:0000313" key="2">
    <source>
        <dbReference type="Proteomes" id="UP000784294"/>
    </source>
</evidence>
<dbReference type="EMBL" id="CAAALY010062531">
    <property type="protein sequence ID" value="VEL23551.1"/>
    <property type="molecule type" value="Genomic_DNA"/>
</dbReference>
<dbReference type="AlphaFoldDB" id="A0A448WYH7"/>
<sequence>MSRCVLGHHSAQAWLALEEEPATRTHPPLLSHRLVDDVLSSPRPEEVLAKLARLRSAMATVLNRKRKHCCNAVCF</sequence>
<organism evidence="1 2">
    <name type="scientific">Protopolystoma xenopodis</name>
    <dbReference type="NCBI Taxonomy" id="117903"/>
    <lineage>
        <taxon>Eukaryota</taxon>
        <taxon>Metazoa</taxon>
        <taxon>Spiralia</taxon>
        <taxon>Lophotrochozoa</taxon>
        <taxon>Platyhelminthes</taxon>
        <taxon>Monogenea</taxon>
        <taxon>Polyopisthocotylea</taxon>
        <taxon>Polystomatidea</taxon>
        <taxon>Polystomatidae</taxon>
        <taxon>Protopolystoma</taxon>
    </lineage>
</organism>
<keyword evidence="2" id="KW-1185">Reference proteome</keyword>
<name>A0A448WYH7_9PLAT</name>
<accession>A0A448WYH7</accession>
<evidence type="ECO:0000313" key="1">
    <source>
        <dbReference type="EMBL" id="VEL23551.1"/>
    </source>
</evidence>
<gene>
    <name evidence="1" type="ORF">PXEA_LOCUS16991</name>
</gene>
<reference evidence="1" key="1">
    <citation type="submission" date="2018-11" db="EMBL/GenBank/DDBJ databases">
        <authorList>
            <consortium name="Pathogen Informatics"/>
        </authorList>
    </citation>
    <scope>NUCLEOTIDE SEQUENCE</scope>
</reference>